<dbReference type="Gene3D" id="3.60.10.10">
    <property type="entry name" value="Endonuclease/exonuclease/phosphatase"/>
    <property type="match status" value="1"/>
</dbReference>
<sequence length="453" mass="51205">MEATMTDEGGRYVFVRGSILDTVYTFASIYLPNKKQHTCLARILRLLDTFQKGITVVAGDFNVTLEPQLDSSTGASSTPAHVLHSIRRSLHAYRLVDVWRALHPSERDYSLFSQVHSTLTRIDYFFMHYHNLTLTTSIDIAATTWSDHAPLNLKIQSPLFVPRERQWRLNVSLLDDPLISEELRTTLEHFFTENNTPDISIPTSWEAHKAVIRGFFIGKGTARKKMRDEEHRTLVGHVRALELEHIASGDATVYQRLLQSRQALEKLINASLRHQALRARSFFALSENKPGRFLARVLRDRRIKSYISKIRTSEDTLATDPTMISGEFLRFFSDLYHTDGADTTPSQLERIDAYLTKTISRPLGLSERKSLSAAISAEETMEALKSSKNGKSPGPDGLPIEYYKKNSGILLPKLVTLFNAFQDGSAPHPHSLMATIALLPKPEKDHTACGNYR</sequence>
<reference evidence="1" key="1">
    <citation type="submission" date="2025-08" db="UniProtKB">
        <authorList>
            <consortium name="Ensembl"/>
        </authorList>
    </citation>
    <scope>IDENTIFICATION</scope>
</reference>
<dbReference type="OrthoDB" id="10629859at2759"/>
<dbReference type="Proteomes" id="UP000694569">
    <property type="component" value="Unplaced"/>
</dbReference>
<keyword evidence="2" id="KW-1185">Reference proteome</keyword>
<evidence type="ECO:0000313" key="1">
    <source>
        <dbReference type="Ensembl" id="ENSLLEP00000019643.1"/>
    </source>
</evidence>
<dbReference type="Ensembl" id="ENSLLET00000020417.1">
    <property type="protein sequence ID" value="ENSLLEP00000019643.1"/>
    <property type="gene ID" value="ENSLLEG00000012469.1"/>
</dbReference>
<dbReference type="InterPro" id="IPR036691">
    <property type="entry name" value="Endo/exonu/phosph_ase_sf"/>
</dbReference>
<reference evidence="1" key="2">
    <citation type="submission" date="2025-09" db="UniProtKB">
        <authorList>
            <consortium name="Ensembl"/>
        </authorList>
    </citation>
    <scope>IDENTIFICATION</scope>
</reference>
<accession>A0A8C5MTX1</accession>
<proteinExistence type="predicted"/>
<evidence type="ECO:0008006" key="3">
    <source>
        <dbReference type="Google" id="ProtNLM"/>
    </source>
</evidence>
<dbReference type="SUPFAM" id="SSF56219">
    <property type="entry name" value="DNase I-like"/>
    <property type="match status" value="1"/>
</dbReference>
<organism evidence="1 2">
    <name type="scientific">Leptobrachium leishanense</name>
    <name type="common">Leishan spiny toad</name>
    <dbReference type="NCBI Taxonomy" id="445787"/>
    <lineage>
        <taxon>Eukaryota</taxon>
        <taxon>Metazoa</taxon>
        <taxon>Chordata</taxon>
        <taxon>Craniata</taxon>
        <taxon>Vertebrata</taxon>
        <taxon>Euteleostomi</taxon>
        <taxon>Amphibia</taxon>
        <taxon>Batrachia</taxon>
        <taxon>Anura</taxon>
        <taxon>Pelobatoidea</taxon>
        <taxon>Megophryidae</taxon>
        <taxon>Leptobrachium</taxon>
    </lineage>
</organism>
<dbReference type="PANTHER" id="PTHR19446">
    <property type="entry name" value="REVERSE TRANSCRIPTASES"/>
    <property type="match status" value="1"/>
</dbReference>
<dbReference type="AlphaFoldDB" id="A0A8C5MTX1"/>
<dbReference type="GeneTree" id="ENSGT00950000183016"/>
<evidence type="ECO:0000313" key="2">
    <source>
        <dbReference type="Proteomes" id="UP000694569"/>
    </source>
</evidence>
<protein>
    <recommendedName>
        <fullName evidence="3">Endonuclease/exonuclease/phosphatase domain-containing protein</fullName>
    </recommendedName>
</protein>
<name>A0A8C5MTX1_9ANUR</name>